<protein>
    <submittedName>
        <fullName evidence="1">Uncharacterized protein</fullName>
    </submittedName>
</protein>
<reference evidence="1" key="1">
    <citation type="submission" date="2023-03" db="EMBL/GenBank/DDBJ databases">
        <title>Massive genome expansion in bonnet fungi (Mycena s.s.) driven by repeated elements and novel gene families across ecological guilds.</title>
        <authorList>
            <consortium name="Lawrence Berkeley National Laboratory"/>
            <person name="Harder C.B."/>
            <person name="Miyauchi S."/>
            <person name="Viragh M."/>
            <person name="Kuo A."/>
            <person name="Thoen E."/>
            <person name="Andreopoulos B."/>
            <person name="Lu D."/>
            <person name="Skrede I."/>
            <person name="Drula E."/>
            <person name="Henrissat B."/>
            <person name="Morin E."/>
            <person name="Kohler A."/>
            <person name="Barry K."/>
            <person name="LaButti K."/>
            <person name="Morin E."/>
            <person name="Salamov A."/>
            <person name="Lipzen A."/>
            <person name="Mereny Z."/>
            <person name="Hegedus B."/>
            <person name="Baldrian P."/>
            <person name="Stursova M."/>
            <person name="Weitz H."/>
            <person name="Taylor A."/>
            <person name="Grigoriev I.V."/>
            <person name="Nagy L.G."/>
            <person name="Martin F."/>
            <person name="Kauserud H."/>
        </authorList>
    </citation>
    <scope>NUCLEOTIDE SEQUENCE</scope>
    <source>
        <strain evidence="1">CBHHK188m</strain>
    </source>
</reference>
<sequence>MFKSTQAKSQVSLSAKTLMRRPFCSLTKSRTFARYGLGAHWICGRKTVEGTEEISAGCGLLLSVFRFKAILSPWSVILASFRFSVVRHGGERFPGVYSSSVKATPDPLDILEQQPKPHINAGARLHQQTNSRVEMLNPAAFIWNADTSTGYARVFEYSPARKKSSGISVRPISERAEVSAKGMSSLDFAFGAYLGTGMMRDLEKK</sequence>
<keyword evidence="2" id="KW-1185">Reference proteome</keyword>
<evidence type="ECO:0000313" key="2">
    <source>
        <dbReference type="Proteomes" id="UP001215280"/>
    </source>
</evidence>
<comment type="caution">
    <text evidence="1">The sequence shown here is derived from an EMBL/GenBank/DDBJ whole genome shotgun (WGS) entry which is preliminary data.</text>
</comment>
<dbReference type="EMBL" id="JARJLG010000028">
    <property type="protein sequence ID" value="KAJ7768078.1"/>
    <property type="molecule type" value="Genomic_DNA"/>
</dbReference>
<name>A0AAD7JMJ6_9AGAR</name>
<dbReference type="AlphaFoldDB" id="A0AAD7JMJ6"/>
<gene>
    <name evidence="1" type="ORF">DFH07DRAFT_769294</name>
</gene>
<organism evidence="1 2">
    <name type="scientific">Mycena maculata</name>
    <dbReference type="NCBI Taxonomy" id="230809"/>
    <lineage>
        <taxon>Eukaryota</taxon>
        <taxon>Fungi</taxon>
        <taxon>Dikarya</taxon>
        <taxon>Basidiomycota</taxon>
        <taxon>Agaricomycotina</taxon>
        <taxon>Agaricomycetes</taxon>
        <taxon>Agaricomycetidae</taxon>
        <taxon>Agaricales</taxon>
        <taxon>Marasmiineae</taxon>
        <taxon>Mycenaceae</taxon>
        <taxon>Mycena</taxon>
    </lineage>
</organism>
<dbReference type="Proteomes" id="UP001215280">
    <property type="component" value="Unassembled WGS sequence"/>
</dbReference>
<proteinExistence type="predicted"/>
<accession>A0AAD7JMJ6</accession>
<evidence type="ECO:0000313" key="1">
    <source>
        <dbReference type="EMBL" id="KAJ7768078.1"/>
    </source>
</evidence>